<dbReference type="Gene3D" id="3.40.430.10">
    <property type="entry name" value="Dihydrofolate Reductase, subunit A"/>
    <property type="match status" value="1"/>
</dbReference>
<dbReference type="SUPFAM" id="SSF53597">
    <property type="entry name" value="Dihydrofolate reductase-like"/>
    <property type="match status" value="1"/>
</dbReference>
<reference evidence="1 2" key="1">
    <citation type="submission" date="2016-11" db="EMBL/GenBank/DDBJ databases">
        <authorList>
            <person name="Jaros S."/>
            <person name="Januszkiewicz K."/>
            <person name="Wedrychowicz H."/>
        </authorList>
    </citation>
    <scope>NUCLEOTIDE SEQUENCE [LARGE SCALE GENOMIC DNA]</scope>
    <source>
        <strain evidence="1 2">DSM 46144</strain>
    </source>
</reference>
<keyword evidence="2" id="KW-1185">Reference proteome</keyword>
<proteinExistence type="predicted"/>
<evidence type="ECO:0008006" key="3">
    <source>
        <dbReference type="Google" id="ProtNLM"/>
    </source>
</evidence>
<evidence type="ECO:0000313" key="1">
    <source>
        <dbReference type="EMBL" id="SHN44931.1"/>
    </source>
</evidence>
<sequence>MHSVTYSMAVSVDGYIVGPDGGFDWTVPDDKVFRLSLEENREVGATSRSAARLSPPRLRLRRWI</sequence>
<dbReference type="AlphaFoldDB" id="A0A1M7RFJ1"/>
<accession>A0A1M7RFJ1</accession>
<dbReference type="EMBL" id="FRCS01000011">
    <property type="protein sequence ID" value="SHN44931.1"/>
    <property type="molecule type" value="Genomic_DNA"/>
</dbReference>
<protein>
    <recommendedName>
        <fullName evidence="3">Dihydrofolate reductase</fullName>
    </recommendedName>
</protein>
<gene>
    <name evidence="1" type="ORF">SAMN05443668_11122</name>
</gene>
<evidence type="ECO:0000313" key="2">
    <source>
        <dbReference type="Proteomes" id="UP000184440"/>
    </source>
</evidence>
<dbReference type="InterPro" id="IPR024072">
    <property type="entry name" value="DHFR-like_dom_sf"/>
</dbReference>
<dbReference type="Proteomes" id="UP000184440">
    <property type="component" value="Unassembled WGS sequence"/>
</dbReference>
<organism evidence="1 2">
    <name type="scientific">Cryptosporangium aurantiacum</name>
    <dbReference type="NCBI Taxonomy" id="134849"/>
    <lineage>
        <taxon>Bacteria</taxon>
        <taxon>Bacillati</taxon>
        <taxon>Actinomycetota</taxon>
        <taxon>Actinomycetes</taxon>
        <taxon>Cryptosporangiales</taxon>
        <taxon>Cryptosporangiaceae</taxon>
        <taxon>Cryptosporangium</taxon>
    </lineage>
</organism>
<name>A0A1M7RFJ1_9ACTN</name>
<dbReference type="STRING" id="134849.SAMN05443668_11122"/>